<protein>
    <submittedName>
        <fullName evidence="6">TetR/AcrR family transcriptional regulator</fullName>
    </submittedName>
</protein>
<comment type="caution">
    <text evidence="6">The sequence shown here is derived from an EMBL/GenBank/DDBJ whole genome shotgun (WGS) entry which is preliminary data.</text>
</comment>
<dbReference type="Gene3D" id="1.10.10.60">
    <property type="entry name" value="Homeodomain-like"/>
    <property type="match status" value="1"/>
</dbReference>
<dbReference type="PANTHER" id="PTHR47506">
    <property type="entry name" value="TRANSCRIPTIONAL REGULATORY PROTEIN"/>
    <property type="match status" value="1"/>
</dbReference>
<dbReference type="SUPFAM" id="SSF46689">
    <property type="entry name" value="Homeodomain-like"/>
    <property type="match status" value="1"/>
</dbReference>
<dbReference type="Gene3D" id="1.10.357.10">
    <property type="entry name" value="Tetracycline Repressor, domain 2"/>
    <property type="match status" value="1"/>
</dbReference>
<evidence type="ECO:0000256" key="3">
    <source>
        <dbReference type="ARBA" id="ARBA00023163"/>
    </source>
</evidence>
<feature type="domain" description="HTH tetR-type" evidence="5">
    <location>
        <begin position="14"/>
        <end position="74"/>
    </location>
</feature>
<keyword evidence="2 4" id="KW-0238">DNA-binding</keyword>
<accession>A0A4Z0NJZ3</accession>
<evidence type="ECO:0000313" key="6">
    <source>
        <dbReference type="EMBL" id="TGD96374.1"/>
    </source>
</evidence>
<evidence type="ECO:0000256" key="2">
    <source>
        <dbReference type="ARBA" id="ARBA00023125"/>
    </source>
</evidence>
<dbReference type="PROSITE" id="PS01081">
    <property type="entry name" value="HTH_TETR_1"/>
    <property type="match status" value="1"/>
</dbReference>
<feature type="DNA-binding region" description="H-T-H motif" evidence="4">
    <location>
        <begin position="37"/>
        <end position="56"/>
    </location>
</feature>
<dbReference type="InterPro" id="IPR036271">
    <property type="entry name" value="Tet_transcr_reg_TetR-rel_C_sf"/>
</dbReference>
<dbReference type="Proteomes" id="UP000297535">
    <property type="component" value="Unassembled WGS sequence"/>
</dbReference>
<proteinExistence type="predicted"/>
<dbReference type="InterPro" id="IPR023772">
    <property type="entry name" value="DNA-bd_HTH_TetR-type_CS"/>
</dbReference>
<dbReference type="GO" id="GO:0003677">
    <property type="term" value="F:DNA binding"/>
    <property type="evidence" value="ECO:0007669"/>
    <property type="project" value="UniProtKB-UniRule"/>
</dbReference>
<dbReference type="InterPro" id="IPR001647">
    <property type="entry name" value="HTH_TetR"/>
</dbReference>
<name>A0A4Z0NJZ3_9HYPH</name>
<organism evidence="6 7">
    <name type="scientific">Methylobacterium nonmethylotrophicum</name>
    <dbReference type="NCBI Taxonomy" id="1141884"/>
    <lineage>
        <taxon>Bacteria</taxon>
        <taxon>Pseudomonadati</taxon>
        <taxon>Pseudomonadota</taxon>
        <taxon>Alphaproteobacteria</taxon>
        <taxon>Hyphomicrobiales</taxon>
        <taxon>Methylobacteriaceae</taxon>
        <taxon>Methylobacterium</taxon>
    </lineage>
</organism>
<dbReference type="RefSeq" id="WP_135417598.1">
    <property type="nucleotide sequence ID" value="NZ_SRLB01000019.1"/>
</dbReference>
<dbReference type="AlphaFoldDB" id="A0A4Z0NJZ3"/>
<evidence type="ECO:0000259" key="5">
    <source>
        <dbReference type="PROSITE" id="PS50977"/>
    </source>
</evidence>
<dbReference type="OrthoDB" id="9795242at2"/>
<evidence type="ECO:0000313" key="7">
    <source>
        <dbReference type="Proteomes" id="UP000297535"/>
    </source>
</evidence>
<dbReference type="PROSITE" id="PS50977">
    <property type="entry name" value="HTH_TETR_2"/>
    <property type="match status" value="1"/>
</dbReference>
<keyword evidence="1" id="KW-0805">Transcription regulation</keyword>
<reference evidence="6 7" key="1">
    <citation type="submission" date="2019-04" db="EMBL/GenBank/DDBJ databases">
        <authorList>
            <person name="Feng G."/>
            <person name="Zhu H."/>
        </authorList>
    </citation>
    <scope>NUCLEOTIDE SEQUENCE [LARGE SCALE GENOMIC DNA]</scope>
    <source>
        <strain evidence="6 7">6HR-1</strain>
    </source>
</reference>
<sequence>MTTKSARPRGRPRRFDPDQAVGTAQRLFHARGYDAVSVADLTEALGINPPSFYAAFGSKAGLYARILRRYTDAEGVPLAEILRPGRPVAEALAAVLEEAARRYGADPAAAGCLAIEGARCNDPEAREAARALTGAAEDTIRCFVAATHPAAAGGLADYVVTVMTGLSAMARQGHDRDRLLATARFASLILPQALSASASR</sequence>
<dbReference type="PANTHER" id="PTHR47506:SF1">
    <property type="entry name" value="HTH-TYPE TRANSCRIPTIONAL REGULATOR YJDC"/>
    <property type="match status" value="1"/>
</dbReference>
<dbReference type="SUPFAM" id="SSF48498">
    <property type="entry name" value="Tetracyclin repressor-like, C-terminal domain"/>
    <property type="match status" value="1"/>
</dbReference>
<evidence type="ECO:0000256" key="4">
    <source>
        <dbReference type="PROSITE-ProRule" id="PRU00335"/>
    </source>
</evidence>
<keyword evidence="3" id="KW-0804">Transcription</keyword>
<evidence type="ECO:0000256" key="1">
    <source>
        <dbReference type="ARBA" id="ARBA00023015"/>
    </source>
</evidence>
<dbReference type="EMBL" id="SRLB01000019">
    <property type="protein sequence ID" value="TGD96374.1"/>
    <property type="molecule type" value="Genomic_DNA"/>
</dbReference>
<dbReference type="InterPro" id="IPR009057">
    <property type="entry name" value="Homeodomain-like_sf"/>
</dbReference>
<keyword evidence="7" id="KW-1185">Reference proteome</keyword>
<gene>
    <name evidence="6" type="ORF">EU555_23200</name>
</gene>
<dbReference type="Pfam" id="PF00440">
    <property type="entry name" value="TetR_N"/>
    <property type="match status" value="1"/>
</dbReference>